<proteinExistence type="predicted"/>
<evidence type="ECO:0000256" key="2">
    <source>
        <dbReference type="ARBA" id="ARBA00013194"/>
    </source>
</evidence>
<evidence type="ECO:0000256" key="1">
    <source>
        <dbReference type="ARBA" id="ARBA00000971"/>
    </source>
</evidence>
<comment type="catalytic activity">
    <reaction evidence="1 4">
        <text>[protein]-peptidylproline (omega=180) = [protein]-peptidylproline (omega=0)</text>
        <dbReference type="Rhea" id="RHEA:16237"/>
        <dbReference type="Rhea" id="RHEA-COMP:10747"/>
        <dbReference type="Rhea" id="RHEA-COMP:10748"/>
        <dbReference type="ChEBI" id="CHEBI:83833"/>
        <dbReference type="ChEBI" id="CHEBI:83834"/>
        <dbReference type="EC" id="5.2.1.8"/>
    </reaction>
</comment>
<dbReference type="Proteomes" id="UP000010796">
    <property type="component" value="Chromosome"/>
</dbReference>
<sequence>MKRVFTTAIAVSLGVLMTSCLQDKESAYEKQVKKEDQELANYISQNGIDAEKTTAGYYYDLIEDVEDGQKFNDEDIIGIYYEMETLEGAFVGSHTEEDGAPIMFKYDVGGQTLAPIAMNLAVSMAEVGETMELYVPSYLAYSDYNYGQLIPKYSHMKIRVHFEKIFAPQEVAVLEDEMIQQYLTQENLEGFENVEDGVYVRVTDPGDETSDASKNGNTLRFSFEMFALGEDEAFSKVTDNTVTTKLGDDDNYDFLNIGFKDLHEEAKVEIISPSAAAFGNTAQVLPDAIREDYYEKGYLSVIVRPFTPILFKAEIESID</sequence>
<keyword evidence="7" id="KW-1185">Reference proteome</keyword>
<dbReference type="PROSITE" id="PS51257">
    <property type="entry name" value="PROKAR_LIPOPROTEIN"/>
    <property type="match status" value="1"/>
</dbReference>
<dbReference type="AlphaFoldDB" id="L0FSH7"/>
<dbReference type="eggNOG" id="COG0545">
    <property type="taxonomic scope" value="Bacteria"/>
</dbReference>
<name>L0FSH7_ECHVK</name>
<accession>L0FSH7</accession>
<evidence type="ECO:0000256" key="3">
    <source>
        <dbReference type="ARBA" id="ARBA00023110"/>
    </source>
</evidence>
<organism evidence="6 7">
    <name type="scientific">Echinicola vietnamensis (strain DSM 17526 / LMG 23754 / KMM 6221)</name>
    <dbReference type="NCBI Taxonomy" id="926556"/>
    <lineage>
        <taxon>Bacteria</taxon>
        <taxon>Pseudomonadati</taxon>
        <taxon>Bacteroidota</taxon>
        <taxon>Cytophagia</taxon>
        <taxon>Cytophagales</taxon>
        <taxon>Cyclobacteriaceae</taxon>
        <taxon>Echinicola</taxon>
    </lineage>
</organism>
<dbReference type="KEGG" id="evi:Echvi_0601"/>
<dbReference type="HOGENOM" id="CLU_873512_0_0_10"/>
<dbReference type="GO" id="GO:0003755">
    <property type="term" value="F:peptidyl-prolyl cis-trans isomerase activity"/>
    <property type="evidence" value="ECO:0007669"/>
    <property type="project" value="UniProtKB-KW"/>
</dbReference>
<feature type="domain" description="PPIase FKBP-type" evidence="5">
    <location>
        <begin position="74"/>
        <end position="166"/>
    </location>
</feature>
<reference evidence="7" key="1">
    <citation type="submission" date="2012-02" db="EMBL/GenBank/DDBJ databases">
        <title>The complete genome of Echinicola vietnamensis DSM 17526.</title>
        <authorList>
            <person name="Lucas S."/>
            <person name="Copeland A."/>
            <person name="Lapidus A."/>
            <person name="Glavina del Rio T."/>
            <person name="Dalin E."/>
            <person name="Tice H."/>
            <person name="Bruce D."/>
            <person name="Goodwin L."/>
            <person name="Pitluck S."/>
            <person name="Peters L."/>
            <person name="Ovchinnikova G."/>
            <person name="Teshima H."/>
            <person name="Kyrpides N."/>
            <person name="Mavromatis K."/>
            <person name="Ivanova N."/>
            <person name="Brettin T."/>
            <person name="Detter J.C."/>
            <person name="Han C."/>
            <person name="Larimer F."/>
            <person name="Land M."/>
            <person name="Hauser L."/>
            <person name="Markowitz V."/>
            <person name="Cheng J.-F."/>
            <person name="Hugenholtz P."/>
            <person name="Woyke T."/>
            <person name="Wu D."/>
            <person name="Brambilla E."/>
            <person name="Klenk H.-P."/>
            <person name="Eisen J.A."/>
        </authorList>
    </citation>
    <scope>NUCLEOTIDE SEQUENCE [LARGE SCALE GENOMIC DNA]</scope>
    <source>
        <strain evidence="7">DSM 17526 / LMG 23754 / KMM 6221</strain>
    </source>
</reference>
<dbReference type="RefSeq" id="WP_015264445.1">
    <property type="nucleotide sequence ID" value="NC_019904.1"/>
</dbReference>
<evidence type="ECO:0000313" key="6">
    <source>
        <dbReference type="EMBL" id="AGA76879.1"/>
    </source>
</evidence>
<dbReference type="EMBL" id="CP003346">
    <property type="protein sequence ID" value="AGA76879.1"/>
    <property type="molecule type" value="Genomic_DNA"/>
</dbReference>
<dbReference type="OrthoDB" id="9814548at2"/>
<protein>
    <recommendedName>
        <fullName evidence="2 4">peptidylprolyl isomerase</fullName>
        <ecNumber evidence="2 4">5.2.1.8</ecNumber>
    </recommendedName>
</protein>
<dbReference type="SUPFAM" id="SSF54534">
    <property type="entry name" value="FKBP-like"/>
    <property type="match status" value="2"/>
</dbReference>
<dbReference type="Gene3D" id="3.10.50.40">
    <property type="match status" value="2"/>
</dbReference>
<dbReference type="InterPro" id="IPR001179">
    <property type="entry name" value="PPIase_FKBP_dom"/>
</dbReference>
<dbReference type="STRING" id="926556.Echvi_0601"/>
<keyword evidence="4 6" id="KW-0413">Isomerase</keyword>
<keyword evidence="3 4" id="KW-0697">Rotamase</keyword>
<evidence type="ECO:0000256" key="4">
    <source>
        <dbReference type="PROSITE-ProRule" id="PRU00277"/>
    </source>
</evidence>
<dbReference type="PROSITE" id="PS50059">
    <property type="entry name" value="FKBP_PPIASE"/>
    <property type="match status" value="1"/>
</dbReference>
<evidence type="ECO:0000313" key="7">
    <source>
        <dbReference type="Proteomes" id="UP000010796"/>
    </source>
</evidence>
<dbReference type="EC" id="5.2.1.8" evidence="2 4"/>
<evidence type="ECO:0000259" key="5">
    <source>
        <dbReference type="PROSITE" id="PS50059"/>
    </source>
</evidence>
<gene>
    <name evidence="6" type="ordered locus">Echvi_0601</name>
</gene>
<dbReference type="InterPro" id="IPR046357">
    <property type="entry name" value="PPIase_dom_sf"/>
</dbReference>